<accession>A0A5D4T701</accession>
<dbReference type="OrthoDB" id="2450230at2"/>
<protein>
    <submittedName>
        <fullName evidence="1">Uncharacterized protein</fullName>
    </submittedName>
</protein>
<dbReference type="Proteomes" id="UP000324517">
    <property type="component" value="Unassembled WGS sequence"/>
</dbReference>
<dbReference type="AlphaFoldDB" id="A0A5D4T701"/>
<comment type="caution">
    <text evidence="1">The sequence shown here is derived from an EMBL/GenBank/DDBJ whole genome shotgun (WGS) entry which is preliminary data.</text>
</comment>
<gene>
    <name evidence="1" type="ORF">FZC75_13270</name>
</gene>
<dbReference type="PROSITE" id="PS51257">
    <property type="entry name" value="PROKAR_LIPOPROTEIN"/>
    <property type="match status" value="1"/>
</dbReference>
<organism evidence="1 2">
    <name type="scientific">Sutcliffiella horikoshii</name>
    <dbReference type="NCBI Taxonomy" id="79883"/>
    <lineage>
        <taxon>Bacteria</taxon>
        <taxon>Bacillati</taxon>
        <taxon>Bacillota</taxon>
        <taxon>Bacilli</taxon>
        <taxon>Bacillales</taxon>
        <taxon>Bacillaceae</taxon>
        <taxon>Sutcliffiella</taxon>
    </lineage>
</organism>
<name>A0A5D4T701_9BACI</name>
<proteinExistence type="predicted"/>
<evidence type="ECO:0000313" key="2">
    <source>
        <dbReference type="Proteomes" id="UP000324517"/>
    </source>
</evidence>
<evidence type="ECO:0000313" key="1">
    <source>
        <dbReference type="EMBL" id="TYS71510.1"/>
    </source>
</evidence>
<sequence>MSFGRAIISILFLSLLFLTGCSVSIEDATQKSVDTFEETFKAQPLETSEDTDIFAYHLPTGFTIDSESENNIVLTQDKQTYLLFVNPFEPTDSEVLYDSTKMNLSDLLVDHTVNEDNRLGYLLISPVDGEEEEFYEVTVGLGGVKMTTVTDTSNMEASTKSMMEIISSVKIK</sequence>
<dbReference type="EMBL" id="VTET01000006">
    <property type="protein sequence ID" value="TYS71510.1"/>
    <property type="molecule type" value="Genomic_DNA"/>
</dbReference>
<reference evidence="1 2" key="1">
    <citation type="submission" date="2019-08" db="EMBL/GenBank/DDBJ databases">
        <title>Bacillus genomes from the desert of Cuatro Cienegas, Coahuila.</title>
        <authorList>
            <person name="Olmedo-Alvarez G."/>
        </authorList>
    </citation>
    <scope>NUCLEOTIDE SEQUENCE [LARGE SCALE GENOMIC DNA]</scope>
    <source>
        <strain evidence="1 2">CH98b_3T</strain>
    </source>
</reference>
<dbReference type="RefSeq" id="WP_148979660.1">
    <property type="nucleotide sequence ID" value="NZ_JBNILM010000009.1"/>
</dbReference>